<dbReference type="Gene3D" id="1.10.30.10">
    <property type="entry name" value="High mobility group box domain"/>
    <property type="match status" value="1"/>
</dbReference>
<evidence type="ECO:0008006" key="3">
    <source>
        <dbReference type="Google" id="ProtNLM"/>
    </source>
</evidence>
<accession>A0A8J5G5Z9</accession>
<reference evidence="1 2" key="1">
    <citation type="submission" date="2020-08" db="EMBL/GenBank/DDBJ databases">
        <title>Plant Genome Project.</title>
        <authorList>
            <person name="Zhang R.-G."/>
        </authorList>
    </citation>
    <scope>NUCLEOTIDE SEQUENCE [LARGE SCALE GENOMIC DNA]</scope>
    <source>
        <tissue evidence="1">Rhizome</tissue>
    </source>
</reference>
<sequence length="257" mass="28833">MKRGKSKTDTPKKANTKEEFWKTFKEKNPNNKSVATVTKAGGDKWKSLTEEIIVDREKDLLHEKEVAIKQLKCRTVSNIDGGIIQSDANLQVNYFEGKIFMDQSEDKCEDVGDKLDDTMKDFNKENAAKKHLLNMFGAISAPAAFAKFPPMSGKVAAAHTANPIHVTSGFIRIYSSTISENVMHEPSQKNGHAHCMLSYSVPNESTRKSQVNPHCFVTQHGMVKIGLFDGASMRKTGFIMELMINNIRNGWHERISK</sequence>
<protein>
    <recommendedName>
        <fullName evidence="3">HMG box domain-containing protein</fullName>
    </recommendedName>
</protein>
<evidence type="ECO:0000313" key="1">
    <source>
        <dbReference type="EMBL" id="KAG6492400.1"/>
    </source>
</evidence>
<dbReference type="InterPro" id="IPR036910">
    <property type="entry name" value="HMG_box_dom_sf"/>
</dbReference>
<keyword evidence="2" id="KW-1185">Reference proteome</keyword>
<evidence type="ECO:0000313" key="2">
    <source>
        <dbReference type="Proteomes" id="UP000734854"/>
    </source>
</evidence>
<organism evidence="1 2">
    <name type="scientific">Zingiber officinale</name>
    <name type="common">Ginger</name>
    <name type="synonym">Amomum zingiber</name>
    <dbReference type="NCBI Taxonomy" id="94328"/>
    <lineage>
        <taxon>Eukaryota</taxon>
        <taxon>Viridiplantae</taxon>
        <taxon>Streptophyta</taxon>
        <taxon>Embryophyta</taxon>
        <taxon>Tracheophyta</taxon>
        <taxon>Spermatophyta</taxon>
        <taxon>Magnoliopsida</taxon>
        <taxon>Liliopsida</taxon>
        <taxon>Zingiberales</taxon>
        <taxon>Zingiberaceae</taxon>
        <taxon>Zingiber</taxon>
    </lineage>
</organism>
<dbReference type="Proteomes" id="UP000734854">
    <property type="component" value="Unassembled WGS sequence"/>
</dbReference>
<proteinExistence type="predicted"/>
<name>A0A8J5G5Z9_ZINOF</name>
<dbReference type="EMBL" id="JACMSC010000013">
    <property type="protein sequence ID" value="KAG6492400.1"/>
    <property type="molecule type" value="Genomic_DNA"/>
</dbReference>
<gene>
    <name evidence="1" type="ORF">ZIOFF_047363</name>
</gene>
<dbReference type="AlphaFoldDB" id="A0A8J5G5Z9"/>
<comment type="caution">
    <text evidence="1">The sequence shown here is derived from an EMBL/GenBank/DDBJ whole genome shotgun (WGS) entry which is preliminary data.</text>
</comment>